<dbReference type="Gene3D" id="3.10.580.10">
    <property type="entry name" value="CBS-domain"/>
    <property type="match status" value="1"/>
</dbReference>
<protein>
    <recommendedName>
        <fullName evidence="3">CBS domain-containing protein</fullName>
    </recommendedName>
</protein>
<dbReference type="InterPro" id="IPR051257">
    <property type="entry name" value="Diverse_CBS-Domain"/>
</dbReference>
<dbReference type="CDD" id="cd04586">
    <property type="entry name" value="CBS_pair_BON_assoc"/>
    <property type="match status" value="1"/>
</dbReference>
<gene>
    <name evidence="4" type="ORF">CCS01_29780</name>
</gene>
<evidence type="ECO:0000313" key="4">
    <source>
        <dbReference type="EMBL" id="PPQ26547.1"/>
    </source>
</evidence>
<proteinExistence type="predicted"/>
<keyword evidence="5" id="KW-1185">Reference proteome</keyword>
<dbReference type="Proteomes" id="UP000239724">
    <property type="component" value="Unassembled WGS sequence"/>
</dbReference>
<dbReference type="InterPro" id="IPR000644">
    <property type="entry name" value="CBS_dom"/>
</dbReference>
<evidence type="ECO:0000256" key="2">
    <source>
        <dbReference type="PROSITE-ProRule" id="PRU00703"/>
    </source>
</evidence>
<dbReference type="SMART" id="SM00116">
    <property type="entry name" value="CBS"/>
    <property type="match status" value="2"/>
</dbReference>
<dbReference type="EMBL" id="NHRY01000269">
    <property type="protein sequence ID" value="PPQ26547.1"/>
    <property type="molecule type" value="Genomic_DNA"/>
</dbReference>
<dbReference type="OrthoDB" id="7871683at2"/>
<dbReference type="PROSITE" id="PS51371">
    <property type="entry name" value="CBS"/>
    <property type="match status" value="2"/>
</dbReference>
<dbReference type="RefSeq" id="WP_104522570.1">
    <property type="nucleotide sequence ID" value="NZ_NHRY01000269.1"/>
</dbReference>
<dbReference type="InterPro" id="IPR046342">
    <property type="entry name" value="CBS_dom_sf"/>
</dbReference>
<evidence type="ECO:0000313" key="5">
    <source>
        <dbReference type="Proteomes" id="UP000239724"/>
    </source>
</evidence>
<feature type="domain" description="CBS" evidence="3">
    <location>
        <begin position="9"/>
        <end position="66"/>
    </location>
</feature>
<dbReference type="Pfam" id="PF00571">
    <property type="entry name" value="CBS"/>
    <property type="match status" value="2"/>
</dbReference>
<dbReference type="SUPFAM" id="SSF54631">
    <property type="entry name" value="CBS-domain pair"/>
    <property type="match status" value="1"/>
</dbReference>
<feature type="domain" description="CBS" evidence="3">
    <location>
        <begin position="99"/>
        <end position="155"/>
    </location>
</feature>
<accession>A0A2S6MW13</accession>
<dbReference type="PANTHER" id="PTHR43080:SF2">
    <property type="entry name" value="CBS DOMAIN-CONTAINING PROTEIN"/>
    <property type="match status" value="1"/>
</dbReference>
<evidence type="ECO:0000259" key="3">
    <source>
        <dbReference type="PROSITE" id="PS51371"/>
    </source>
</evidence>
<organism evidence="4 5">
    <name type="scientific">Rhodopila globiformis</name>
    <name type="common">Rhodopseudomonas globiformis</name>
    <dbReference type="NCBI Taxonomy" id="1071"/>
    <lineage>
        <taxon>Bacteria</taxon>
        <taxon>Pseudomonadati</taxon>
        <taxon>Pseudomonadota</taxon>
        <taxon>Alphaproteobacteria</taxon>
        <taxon>Acetobacterales</taxon>
        <taxon>Acetobacteraceae</taxon>
        <taxon>Rhodopila</taxon>
    </lineage>
</organism>
<dbReference type="PANTHER" id="PTHR43080">
    <property type="entry name" value="CBS DOMAIN-CONTAINING PROTEIN CBSX3, MITOCHONDRIAL"/>
    <property type="match status" value="1"/>
</dbReference>
<evidence type="ECO:0000256" key="1">
    <source>
        <dbReference type="ARBA" id="ARBA00023122"/>
    </source>
</evidence>
<comment type="caution">
    <text evidence="4">The sequence shown here is derived from an EMBL/GenBank/DDBJ whole genome shotgun (WGS) entry which is preliminary data.</text>
</comment>
<name>A0A2S6MW13_RHOGL</name>
<keyword evidence="1 2" id="KW-0129">CBS domain</keyword>
<dbReference type="AlphaFoldDB" id="A0A2S6MW13"/>
<sequence>MSLTAADIMTKSVLTAKPDDTVAAVARLLSEHDISAVPVCDSRGAVIGMVSEGDLLTPVGAESTARRSRWLTILAEGTDLASDFVHYIGIGNRRIGDLMVKPVITATADTPVPQLADMLVRHHIKRLPIVQDGRLVGIVSRANLIRAFARNPDAVVEPP</sequence>
<reference evidence="4 5" key="1">
    <citation type="journal article" date="2018" name="Arch. Microbiol.">
        <title>New insights into the metabolic potential of the phototrophic purple bacterium Rhodopila globiformis DSM 161(T) from its draft genome sequence and evidence for a vanadium-dependent nitrogenase.</title>
        <authorList>
            <person name="Imhoff J.F."/>
            <person name="Rahn T."/>
            <person name="Kunzel S."/>
            <person name="Neulinger S.C."/>
        </authorList>
    </citation>
    <scope>NUCLEOTIDE SEQUENCE [LARGE SCALE GENOMIC DNA]</scope>
    <source>
        <strain evidence="4 5">DSM 161</strain>
    </source>
</reference>